<dbReference type="InterPro" id="IPR002516">
    <property type="entry name" value="Glyco_trans_11"/>
</dbReference>
<accession>I9RU57</accession>
<dbReference type="GO" id="GO:0008107">
    <property type="term" value="F:galactoside 2-alpha-L-fucosyltransferase activity"/>
    <property type="evidence" value="ECO:0007669"/>
    <property type="project" value="InterPro"/>
</dbReference>
<keyword evidence="4" id="KW-1185">Reference proteome</keyword>
<dbReference type="PANTHER" id="PTHR11927">
    <property type="entry name" value="GALACTOSIDE 2-L-FUCOSYLTRANSFERASE"/>
    <property type="match status" value="1"/>
</dbReference>
<gene>
    <name evidence="3" type="ORF">HMPREF1068_03394</name>
</gene>
<keyword evidence="2" id="KW-0808">Transferase</keyword>
<protein>
    <recommendedName>
        <fullName evidence="5">Glycosyl transferase family 11</fullName>
    </recommendedName>
</protein>
<dbReference type="AlphaFoldDB" id="I9RU57"/>
<dbReference type="STRING" id="997884.HMPREF1068_03394"/>
<comment type="caution">
    <text evidence="3">The sequence shown here is derived from an EMBL/GenBank/DDBJ whole genome shotgun (WGS) entry which is preliminary data.</text>
</comment>
<evidence type="ECO:0000256" key="1">
    <source>
        <dbReference type="ARBA" id="ARBA00022676"/>
    </source>
</evidence>
<dbReference type="eggNOG" id="ENOG502ZC3Y">
    <property type="taxonomic scope" value="Bacteria"/>
</dbReference>
<keyword evidence="1" id="KW-0328">Glycosyltransferase</keyword>
<sequence length="293" mass="34758">MEIVFIFNGLGNQMSQYALYLSKRNLGCKVRYAYNIRSLSDHNGFELDRVFGITYPNNLFNKCINIIYRLLFANKYLFLVQKMIYVLRQMNVYSIKEKDNYDYDYKILTRHKGIVLYYGGWHSEKYFLSNADIIKDKFRFNISKLNSESLVLYHRLSSLNAVALHVRRGDYMAPEHYNVFGCVCGIEYYKAAIQYIQSQILNPVFIVFSNDIEWVKENITGIQMIFVDFNKKENSWMDMCLMSCCEHNIISNSTFSWWGAWLNNNKNKIVVCPKYFMSNIDTKDIYPESWIKI</sequence>
<dbReference type="EMBL" id="AGXS01000023">
    <property type="protein sequence ID" value="EIY46626.1"/>
    <property type="molecule type" value="Genomic_DNA"/>
</dbReference>
<dbReference type="GO" id="GO:0016020">
    <property type="term" value="C:membrane"/>
    <property type="evidence" value="ECO:0007669"/>
    <property type="project" value="InterPro"/>
</dbReference>
<evidence type="ECO:0000256" key="2">
    <source>
        <dbReference type="ARBA" id="ARBA00022679"/>
    </source>
</evidence>
<dbReference type="HOGENOM" id="CLU_043399_3_1_10"/>
<dbReference type="PANTHER" id="PTHR11927:SF9">
    <property type="entry name" value="L-FUCOSYLTRANSFERASE"/>
    <property type="match status" value="1"/>
</dbReference>
<dbReference type="GO" id="GO:0005975">
    <property type="term" value="P:carbohydrate metabolic process"/>
    <property type="evidence" value="ECO:0007669"/>
    <property type="project" value="InterPro"/>
</dbReference>
<dbReference type="PATRIC" id="fig|997884.3.peg.3482"/>
<evidence type="ECO:0008006" key="5">
    <source>
        <dbReference type="Google" id="ProtNLM"/>
    </source>
</evidence>
<proteinExistence type="predicted"/>
<dbReference type="Pfam" id="PF01531">
    <property type="entry name" value="Glyco_transf_11"/>
    <property type="match status" value="1"/>
</dbReference>
<reference evidence="3 4" key="1">
    <citation type="submission" date="2012-02" db="EMBL/GenBank/DDBJ databases">
        <title>The Genome Sequence of Bacteroides nordii CL02T12C05.</title>
        <authorList>
            <consortium name="The Broad Institute Genome Sequencing Platform"/>
            <person name="Earl A."/>
            <person name="Ward D."/>
            <person name="Feldgarden M."/>
            <person name="Gevers D."/>
            <person name="Zitomersky N.L."/>
            <person name="Coyne M.J."/>
            <person name="Comstock L.E."/>
            <person name="Young S.K."/>
            <person name="Zeng Q."/>
            <person name="Gargeya S."/>
            <person name="Fitzgerald M."/>
            <person name="Haas B."/>
            <person name="Abouelleil A."/>
            <person name="Alvarado L."/>
            <person name="Arachchi H.M."/>
            <person name="Berlin A."/>
            <person name="Chapman S.B."/>
            <person name="Gearin G."/>
            <person name="Goldberg J."/>
            <person name="Griggs A."/>
            <person name="Gujja S."/>
            <person name="Hansen M."/>
            <person name="Heiman D."/>
            <person name="Howarth C."/>
            <person name="Larimer J."/>
            <person name="Lui A."/>
            <person name="MacDonald P.J.P."/>
            <person name="McCowen C."/>
            <person name="Montmayeur A."/>
            <person name="Murphy C."/>
            <person name="Neiman D."/>
            <person name="Pearson M."/>
            <person name="Priest M."/>
            <person name="Roberts A."/>
            <person name="Saif S."/>
            <person name="Shea T."/>
            <person name="Sisk P."/>
            <person name="Stolte C."/>
            <person name="Sykes S."/>
            <person name="Wortman J."/>
            <person name="Nusbaum C."/>
            <person name="Birren B."/>
        </authorList>
    </citation>
    <scope>NUCLEOTIDE SEQUENCE [LARGE SCALE GENOMIC DNA]</scope>
    <source>
        <strain evidence="3 4">CL02T12C05</strain>
    </source>
</reference>
<name>I9RU57_9BACE</name>
<dbReference type="CDD" id="cd11301">
    <property type="entry name" value="Fut1_Fut2_like"/>
    <property type="match status" value="1"/>
</dbReference>
<evidence type="ECO:0000313" key="3">
    <source>
        <dbReference type="EMBL" id="EIY46626.1"/>
    </source>
</evidence>
<dbReference type="Proteomes" id="UP000003089">
    <property type="component" value="Unassembled WGS sequence"/>
</dbReference>
<evidence type="ECO:0000313" key="4">
    <source>
        <dbReference type="Proteomes" id="UP000003089"/>
    </source>
</evidence>
<organism evidence="3 4">
    <name type="scientific">Bacteroides nordii CL02T12C05</name>
    <dbReference type="NCBI Taxonomy" id="997884"/>
    <lineage>
        <taxon>Bacteria</taxon>
        <taxon>Pseudomonadati</taxon>
        <taxon>Bacteroidota</taxon>
        <taxon>Bacteroidia</taxon>
        <taxon>Bacteroidales</taxon>
        <taxon>Bacteroidaceae</taxon>
        <taxon>Bacteroides</taxon>
    </lineage>
</organism>